<organism evidence="2 3">
    <name type="scientific">Balaenoptera acutorostrata</name>
    <name type="common">Common minke whale</name>
    <name type="synonym">Balaena rostrata</name>
    <dbReference type="NCBI Taxonomy" id="9767"/>
    <lineage>
        <taxon>Eukaryota</taxon>
        <taxon>Metazoa</taxon>
        <taxon>Chordata</taxon>
        <taxon>Craniata</taxon>
        <taxon>Vertebrata</taxon>
        <taxon>Euteleostomi</taxon>
        <taxon>Mammalia</taxon>
        <taxon>Eutheria</taxon>
        <taxon>Laurasiatheria</taxon>
        <taxon>Artiodactyla</taxon>
        <taxon>Whippomorpha</taxon>
        <taxon>Cetacea</taxon>
        <taxon>Mysticeti</taxon>
        <taxon>Balaenopteridae</taxon>
        <taxon>Balaenoptera</taxon>
    </lineage>
</organism>
<reference evidence="2" key="1">
    <citation type="submission" date="2025-05" db="UniProtKB">
        <authorList>
            <consortium name="RefSeq"/>
        </authorList>
    </citation>
    <scope>NUCLEOTIDE SEQUENCE [LARGE SCALE GENOMIC DNA]</scope>
</reference>
<reference evidence="3" key="2">
    <citation type="submission" date="2025-08" db="UniProtKB">
        <authorList>
            <consortium name="RefSeq"/>
        </authorList>
    </citation>
    <scope>IDENTIFICATION</scope>
</reference>
<protein>
    <submittedName>
        <fullName evidence="3">Uncharacterized protein LOC130705941 isoform X1</fullName>
    </submittedName>
</protein>
<sequence length="132" mass="14632">MGEKLRLESPVVAEPAVYPWLLLVYFENICIVSWPKRPPAGEGEWRLEKIGTSQGFQEKGLGCGHSGGAPRPGRPSRAPGRAPGGCRRLLPRRRPHSRKAWGQSGPTSSPRTEPTFPQSWNSRLSVSSLRRH</sequence>
<accession>A0ABM3SQY7</accession>
<dbReference type="GeneID" id="130705941"/>
<dbReference type="RefSeq" id="XP_057392269.1">
    <property type="nucleotide sequence ID" value="XM_057536286.1"/>
</dbReference>
<gene>
    <name evidence="3" type="primary">LOC130705941</name>
</gene>
<evidence type="ECO:0000313" key="2">
    <source>
        <dbReference type="Proteomes" id="UP001652580"/>
    </source>
</evidence>
<proteinExistence type="predicted"/>
<name>A0ABM3SQY7_BALAC</name>
<feature type="region of interest" description="Disordered" evidence="1">
    <location>
        <begin position="56"/>
        <end position="132"/>
    </location>
</feature>
<feature type="compositionally biased region" description="Polar residues" evidence="1">
    <location>
        <begin position="104"/>
        <end position="132"/>
    </location>
</feature>
<evidence type="ECO:0000313" key="3">
    <source>
        <dbReference type="RefSeq" id="XP_057392269.1"/>
    </source>
</evidence>
<dbReference type="Proteomes" id="UP001652580">
    <property type="component" value="Chromosome 1"/>
</dbReference>
<keyword evidence="2" id="KW-1185">Reference proteome</keyword>
<evidence type="ECO:0000256" key="1">
    <source>
        <dbReference type="SAM" id="MobiDB-lite"/>
    </source>
</evidence>
<feature type="compositionally biased region" description="Basic residues" evidence="1">
    <location>
        <begin position="89"/>
        <end position="99"/>
    </location>
</feature>
<feature type="compositionally biased region" description="Low complexity" evidence="1">
    <location>
        <begin position="68"/>
        <end position="88"/>
    </location>
</feature>